<dbReference type="InterPro" id="IPR002347">
    <property type="entry name" value="SDR_fam"/>
</dbReference>
<protein>
    <submittedName>
        <fullName evidence="5">NAD(P)-dependent dehydrogenase (Short-subunit alcohol dehydrogenase family)</fullName>
    </submittedName>
</protein>
<keyword evidence="2" id="KW-0560">Oxidoreductase</keyword>
<evidence type="ECO:0000256" key="1">
    <source>
        <dbReference type="ARBA" id="ARBA00006484"/>
    </source>
</evidence>
<name>A0A7W7Q5D0_9PSEU</name>
<gene>
    <name evidence="5" type="ORF">FHR82_003338</name>
</gene>
<dbReference type="PANTHER" id="PTHR45024:SF2">
    <property type="entry name" value="SCP2 DOMAIN-CONTAINING PROTEIN"/>
    <property type="match status" value="1"/>
</dbReference>
<comment type="similarity">
    <text evidence="1 3">Belongs to the short-chain dehydrogenases/reductases (SDR) family.</text>
</comment>
<evidence type="ECO:0000313" key="5">
    <source>
        <dbReference type="EMBL" id="MBB4907118.1"/>
    </source>
</evidence>
<dbReference type="PROSITE" id="PS00061">
    <property type="entry name" value="ADH_SHORT"/>
    <property type="match status" value="1"/>
</dbReference>
<dbReference type="EMBL" id="JACHJQ010000003">
    <property type="protein sequence ID" value="MBB4907118.1"/>
    <property type="molecule type" value="Genomic_DNA"/>
</dbReference>
<evidence type="ECO:0000256" key="3">
    <source>
        <dbReference type="RuleBase" id="RU000363"/>
    </source>
</evidence>
<dbReference type="Proteomes" id="UP000520767">
    <property type="component" value="Unassembled WGS sequence"/>
</dbReference>
<sequence length="263" mass="27691">MICAGRVVAITGAARGIGAAHAEEFRRQGAHVVVNDVDGGDHHADVSTWDGAKSLVDLAVSRHGRLDVLVNNAGIVRDRMLVSTSEQEWDDVVRVHLKAHFLTMRHAAEHWRSRSKAGEEVSARVINTSSGAGLFGSVGQANYSAAKAGILGLTLVAAAELARYGVTVNAIAPSARTRMTEELFPDLPGPEDVAPLVVWLGSTESVGVTGRVFEVEAGKITVVSGHQRVTTVDRGSRWPVDEVGAAVAALIAKTPPEVPVYGA</sequence>
<dbReference type="PRINTS" id="PR00081">
    <property type="entry name" value="GDHRDH"/>
</dbReference>
<dbReference type="Pfam" id="PF00106">
    <property type="entry name" value="adh_short"/>
    <property type="match status" value="1"/>
</dbReference>
<dbReference type="InterPro" id="IPR051687">
    <property type="entry name" value="Peroxisomal_Beta-Oxidation"/>
</dbReference>
<accession>A0A7W7Q5D0</accession>
<dbReference type="SUPFAM" id="SSF51735">
    <property type="entry name" value="NAD(P)-binding Rossmann-fold domains"/>
    <property type="match status" value="1"/>
</dbReference>
<dbReference type="Gene3D" id="3.40.50.720">
    <property type="entry name" value="NAD(P)-binding Rossmann-like Domain"/>
    <property type="match status" value="1"/>
</dbReference>
<dbReference type="AlphaFoldDB" id="A0A7W7Q5D0"/>
<evidence type="ECO:0000259" key="4">
    <source>
        <dbReference type="SMART" id="SM00822"/>
    </source>
</evidence>
<dbReference type="InterPro" id="IPR057326">
    <property type="entry name" value="KR_dom"/>
</dbReference>
<evidence type="ECO:0000313" key="6">
    <source>
        <dbReference type="Proteomes" id="UP000520767"/>
    </source>
</evidence>
<organism evidence="5 6">
    <name type="scientific">Actinophytocola algeriensis</name>
    <dbReference type="NCBI Taxonomy" id="1768010"/>
    <lineage>
        <taxon>Bacteria</taxon>
        <taxon>Bacillati</taxon>
        <taxon>Actinomycetota</taxon>
        <taxon>Actinomycetes</taxon>
        <taxon>Pseudonocardiales</taxon>
        <taxon>Pseudonocardiaceae</taxon>
    </lineage>
</organism>
<feature type="domain" description="Ketoreductase" evidence="4">
    <location>
        <begin position="6"/>
        <end position="174"/>
    </location>
</feature>
<dbReference type="PANTHER" id="PTHR45024">
    <property type="entry name" value="DEHYDROGENASES, SHORT CHAIN"/>
    <property type="match status" value="1"/>
</dbReference>
<reference evidence="5 6" key="1">
    <citation type="submission" date="2020-08" db="EMBL/GenBank/DDBJ databases">
        <title>Genomic Encyclopedia of Type Strains, Phase III (KMG-III): the genomes of soil and plant-associated and newly described type strains.</title>
        <authorList>
            <person name="Whitman W."/>
        </authorList>
    </citation>
    <scope>NUCLEOTIDE SEQUENCE [LARGE SCALE GENOMIC DNA]</scope>
    <source>
        <strain evidence="5 6">CECT 8960</strain>
    </source>
</reference>
<dbReference type="GO" id="GO:0016491">
    <property type="term" value="F:oxidoreductase activity"/>
    <property type="evidence" value="ECO:0007669"/>
    <property type="project" value="UniProtKB-KW"/>
</dbReference>
<keyword evidence="6" id="KW-1185">Reference proteome</keyword>
<comment type="caution">
    <text evidence="5">The sequence shown here is derived from an EMBL/GenBank/DDBJ whole genome shotgun (WGS) entry which is preliminary data.</text>
</comment>
<proteinExistence type="inferred from homology"/>
<dbReference type="PRINTS" id="PR00080">
    <property type="entry name" value="SDRFAMILY"/>
</dbReference>
<dbReference type="InterPro" id="IPR036291">
    <property type="entry name" value="NAD(P)-bd_dom_sf"/>
</dbReference>
<evidence type="ECO:0000256" key="2">
    <source>
        <dbReference type="ARBA" id="ARBA00023002"/>
    </source>
</evidence>
<dbReference type="InterPro" id="IPR020904">
    <property type="entry name" value="Sc_DH/Rdtase_CS"/>
</dbReference>
<dbReference type="SMART" id="SM00822">
    <property type="entry name" value="PKS_KR"/>
    <property type="match status" value="1"/>
</dbReference>